<evidence type="ECO:0000256" key="1">
    <source>
        <dbReference type="SAM" id="Phobius"/>
    </source>
</evidence>
<dbReference type="InterPro" id="IPR011453">
    <property type="entry name" value="DUF1559"/>
</dbReference>
<dbReference type="EMBL" id="CP036316">
    <property type="protein sequence ID" value="QDT66546.1"/>
    <property type="molecule type" value="Genomic_DNA"/>
</dbReference>
<protein>
    <submittedName>
        <fullName evidence="3">Type II secretion system protein G</fullName>
    </submittedName>
</protein>
<keyword evidence="1" id="KW-0472">Membrane</keyword>
<dbReference type="SUPFAM" id="SSF54523">
    <property type="entry name" value="Pili subunits"/>
    <property type="match status" value="1"/>
</dbReference>
<keyword evidence="1" id="KW-1133">Transmembrane helix</keyword>
<evidence type="ECO:0000313" key="3">
    <source>
        <dbReference type="EMBL" id="QDT66546.1"/>
    </source>
</evidence>
<reference evidence="3 4" key="1">
    <citation type="submission" date="2019-02" db="EMBL/GenBank/DDBJ databases">
        <title>Deep-cultivation of Planctomycetes and their phenomic and genomic characterization uncovers novel biology.</title>
        <authorList>
            <person name="Wiegand S."/>
            <person name="Jogler M."/>
            <person name="Boedeker C."/>
            <person name="Pinto D."/>
            <person name="Vollmers J."/>
            <person name="Rivas-Marin E."/>
            <person name="Kohn T."/>
            <person name="Peeters S.H."/>
            <person name="Heuer A."/>
            <person name="Rast P."/>
            <person name="Oberbeckmann S."/>
            <person name="Bunk B."/>
            <person name="Jeske O."/>
            <person name="Meyerdierks A."/>
            <person name="Storesund J.E."/>
            <person name="Kallscheuer N."/>
            <person name="Luecker S."/>
            <person name="Lage O.M."/>
            <person name="Pohl T."/>
            <person name="Merkel B.J."/>
            <person name="Hornburger P."/>
            <person name="Mueller R.-W."/>
            <person name="Bruemmer F."/>
            <person name="Labrenz M."/>
            <person name="Spormann A.M."/>
            <person name="Op den Camp H."/>
            <person name="Overmann J."/>
            <person name="Amann R."/>
            <person name="Jetten M.S.M."/>
            <person name="Mascher T."/>
            <person name="Medema M.H."/>
            <person name="Devos D.P."/>
            <person name="Kaster A.-K."/>
            <person name="Ovreas L."/>
            <person name="Rohde M."/>
            <person name="Galperin M.Y."/>
            <person name="Jogler C."/>
        </authorList>
    </citation>
    <scope>NUCLEOTIDE SEQUENCE [LARGE SCALE GENOMIC DNA]</scope>
    <source>
        <strain evidence="3 4">V22</strain>
    </source>
</reference>
<dbReference type="PROSITE" id="PS00409">
    <property type="entry name" value="PROKAR_NTER_METHYL"/>
    <property type="match status" value="1"/>
</dbReference>
<dbReference type="InterPro" id="IPR012902">
    <property type="entry name" value="N_methyl_site"/>
</dbReference>
<dbReference type="OrthoDB" id="255848at2"/>
<dbReference type="RefSeq" id="WP_145265720.1">
    <property type="nucleotide sequence ID" value="NZ_CP036316.1"/>
</dbReference>
<dbReference type="Proteomes" id="UP000319976">
    <property type="component" value="Chromosome"/>
</dbReference>
<gene>
    <name evidence="3" type="primary">xcpT_40</name>
    <name evidence="3" type="ORF">V22_38160</name>
</gene>
<proteinExistence type="predicted"/>
<feature type="domain" description="DUF1559" evidence="2">
    <location>
        <begin position="37"/>
        <end position="349"/>
    </location>
</feature>
<organism evidence="3 4">
    <name type="scientific">Calycomorphotria hydatis</name>
    <dbReference type="NCBI Taxonomy" id="2528027"/>
    <lineage>
        <taxon>Bacteria</taxon>
        <taxon>Pseudomonadati</taxon>
        <taxon>Planctomycetota</taxon>
        <taxon>Planctomycetia</taxon>
        <taxon>Planctomycetales</taxon>
        <taxon>Planctomycetaceae</taxon>
        <taxon>Calycomorphotria</taxon>
    </lineage>
</organism>
<dbReference type="PANTHER" id="PTHR30093:SF2">
    <property type="entry name" value="TYPE II SECRETION SYSTEM PROTEIN H"/>
    <property type="match status" value="1"/>
</dbReference>
<dbReference type="AlphaFoldDB" id="A0A517TDV4"/>
<dbReference type="KEGG" id="chya:V22_38160"/>
<evidence type="ECO:0000259" key="2">
    <source>
        <dbReference type="Pfam" id="PF07596"/>
    </source>
</evidence>
<evidence type="ECO:0000313" key="4">
    <source>
        <dbReference type="Proteomes" id="UP000319976"/>
    </source>
</evidence>
<dbReference type="InterPro" id="IPR027558">
    <property type="entry name" value="Pre_pil_HX9DG_C"/>
</dbReference>
<dbReference type="Pfam" id="PF07596">
    <property type="entry name" value="SBP_bac_10"/>
    <property type="match status" value="1"/>
</dbReference>
<dbReference type="PANTHER" id="PTHR30093">
    <property type="entry name" value="GENERAL SECRETION PATHWAY PROTEIN G"/>
    <property type="match status" value="1"/>
</dbReference>
<dbReference type="Gene3D" id="3.30.700.10">
    <property type="entry name" value="Glycoprotein, Type 4 Pilin"/>
    <property type="match status" value="1"/>
</dbReference>
<dbReference type="NCBIfam" id="TIGR04294">
    <property type="entry name" value="pre_pil_HX9DG"/>
    <property type="match status" value="1"/>
</dbReference>
<keyword evidence="1" id="KW-0812">Transmembrane</keyword>
<name>A0A517TDV4_9PLAN</name>
<keyword evidence="4" id="KW-1185">Reference proteome</keyword>
<dbReference type="NCBIfam" id="TIGR02532">
    <property type="entry name" value="IV_pilin_GFxxxE"/>
    <property type="match status" value="1"/>
</dbReference>
<sequence length="368" mass="39201">MFLPSLTRARRGFTLIELLVVIAIIAVLIALLLPAVQQAREAARRSQCKNNLKQLGLALHNYHDSHSTFPPGYVMGGVAEAANAAADTTAPSQGWAWGTFLLPFLEQAPLYQNLSLNDDAWDAANVDPFGATVLPAFRCPSDSTTDTFTVTPDAGPLSGNSYEISRSNYIGLFGFGNISAHPGRAASSAYTGNSATAFATAYSGDGPAGATFGDLFDNGGGIFHRNSRVRIRDVTDGTSNTFAFGERKATHDFIDSLSETVSDSTWYAVIPGEQRSAGMSMAAMEEAPSMILGHCGQIGAGAMSMMPSMVMTSNFNQTNHIVHFSAAHLGGVQFCNVDGSVKLITESINYDVFRRLGSRNDGEVIGEY</sequence>
<accession>A0A517TDV4</accession>
<dbReference type="Pfam" id="PF07963">
    <property type="entry name" value="N_methyl"/>
    <property type="match status" value="1"/>
</dbReference>
<dbReference type="InterPro" id="IPR045584">
    <property type="entry name" value="Pilin-like"/>
</dbReference>
<feature type="transmembrane region" description="Helical" evidence="1">
    <location>
        <begin position="12"/>
        <end position="36"/>
    </location>
</feature>